<dbReference type="Proteomes" id="UP001140206">
    <property type="component" value="Chromosome 2"/>
</dbReference>
<comment type="caution">
    <text evidence="1">The sequence shown here is derived from an EMBL/GenBank/DDBJ whole genome shotgun (WGS) entry which is preliminary data.</text>
</comment>
<gene>
    <name evidence="1" type="ORF">LUZ62_050862</name>
</gene>
<dbReference type="InterPro" id="IPR036047">
    <property type="entry name" value="F-box-like_dom_sf"/>
</dbReference>
<dbReference type="PANTHER" id="PTHR16008:SF4">
    <property type="entry name" value="F-BOX ONLY PROTEIN 4"/>
    <property type="match status" value="1"/>
</dbReference>
<dbReference type="PANTHER" id="PTHR16008">
    <property type="entry name" value="F-BOX ONLY PROTEIN 4"/>
    <property type="match status" value="1"/>
</dbReference>
<dbReference type="InterPro" id="IPR039588">
    <property type="entry name" value="FBXO4"/>
</dbReference>
<organism evidence="1 2">
    <name type="scientific">Rhynchospora pubera</name>
    <dbReference type="NCBI Taxonomy" id="906938"/>
    <lineage>
        <taxon>Eukaryota</taxon>
        <taxon>Viridiplantae</taxon>
        <taxon>Streptophyta</taxon>
        <taxon>Embryophyta</taxon>
        <taxon>Tracheophyta</taxon>
        <taxon>Spermatophyta</taxon>
        <taxon>Magnoliopsida</taxon>
        <taxon>Liliopsida</taxon>
        <taxon>Poales</taxon>
        <taxon>Cyperaceae</taxon>
        <taxon>Cyperoideae</taxon>
        <taxon>Rhynchosporeae</taxon>
        <taxon>Rhynchospora</taxon>
    </lineage>
</organism>
<dbReference type="Gene3D" id="1.20.1280.50">
    <property type="match status" value="1"/>
</dbReference>
<dbReference type="GO" id="GO:0000209">
    <property type="term" value="P:protein polyubiquitination"/>
    <property type="evidence" value="ECO:0007669"/>
    <property type="project" value="TreeGrafter"/>
</dbReference>
<sequence>MADTKPSCPCDKCCRVPDQKRLQLGKQLVQQGTFICQQSLIDLPAVAIYILPFLDDWDVLSMGGCSKSLHGVCESEETWKQLYKRRWCNPSTVGDSSKDDQAFTHDKGWKALYISKHRASSLAISEIYVNFEGLDSMFTPNDLFSGIELVKPLNITYEDVYFFFFRKELNVLINLIGLYYAFFCWDVSVEDLKKDMMARKVAEKKVTISWCLPVTQRYGVHMIEEKHTRVFSLEEIVETEMSFFYILRYAREHRDEVKEVIIKLCLDRNDHL</sequence>
<dbReference type="GO" id="GO:0019005">
    <property type="term" value="C:SCF ubiquitin ligase complex"/>
    <property type="evidence" value="ECO:0007669"/>
    <property type="project" value="TreeGrafter"/>
</dbReference>
<evidence type="ECO:0000313" key="2">
    <source>
        <dbReference type="Proteomes" id="UP001140206"/>
    </source>
</evidence>
<reference evidence="1" key="1">
    <citation type="submission" date="2022-08" db="EMBL/GenBank/DDBJ databases">
        <authorList>
            <person name="Marques A."/>
        </authorList>
    </citation>
    <scope>NUCLEOTIDE SEQUENCE</scope>
    <source>
        <strain evidence="1">RhyPub2mFocal</strain>
        <tissue evidence="1">Leaves</tissue>
    </source>
</reference>
<name>A0AAV8G8G7_9POAL</name>
<dbReference type="GO" id="GO:0031146">
    <property type="term" value="P:SCF-dependent proteasomal ubiquitin-dependent protein catabolic process"/>
    <property type="evidence" value="ECO:0007669"/>
    <property type="project" value="InterPro"/>
</dbReference>
<proteinExistence type="predicted"/>
<accession>A0AAV8G8G7</accession>
<dbReference type="SUPFAM" id="SSF81383">
    <property type="entry name" value="F-box domain"/>
    <property type="match status" value="1"/>
</dbReference>
<protein>
    <submittedName>
        <fullName evidence="1">F-box domain containing protein</fullName>
    </submittedName>
</protein>
<keyword evidence="2" id="KW-1185">Reference proteome</keyword>
<dbReference type="AlphaFoldDB" id="A0AAV8G8G7"/>
<dbReference type="EMBL" id="JAMFTS010000002">
    <property type="protein sequence ID" value="KAJ4799616.1"/>
    <property type="molecule type" value="Genomic_DNA"/>
</dbReference>
<evidence type="ECO:0000313" key="1">
    <source>
        <dbReference type="EMBL" id="KAJ4799616.1"/>
    </source>
</evidence>